<accession>A0AAX3E781</accession>
<feature type="domain" description="Glycosyl transferase family 1" evidence="1">
    <location>
        <begin position="202"/>
        <end position="369"/>
    </location>
</feature>
<feature type="domain" description="Glycosyltransferase subfamily 4-like N-terminal" evidence="2">
    <location>
        <begin position="26"/>
        <end position="194"/>
    </location>
</feature>
<keyword evidence="4" id="KW-1185">Reference proteome</keyword>
<dbReference type="GO" id="GO:0016758">
    <property type="term" value="F:hexosyltransferase activity"/>
    <property type="evidence" value="ECO:0007669"/>
    <property type="project" value="TreeGrafter"/>
</dbReference>
<dbReference type="KEGG" id="msum:OH143_10180"/>
<dbReference type="PANTHER" id="PTHR45947">
    <property type="entry name" value="SULFOQUINOVOSYL TRANSFERASE SQD2"/>
    <property type="match status" value="1"/>
</dbReference>
<dbReference type="CDD" id="cd03801">
    <property type="entry name" value="GT4_PimA-like"/>
    <property type="match status" value="1"/>
</dbReference>
<dbReference type="RefSeq" id="WP_011843534.1">
    <property type="nucleotide sequence ID" value="NZ_CP109831.1"/>
</dbReference>
<dbReference type="Pfam" id="PF00534">
    <property type="entry name" value="Glycos_transf_1"/>
    <property type="match status" value="1"/>
</dbReference>
<organism evidence="3 4">
    <name type="scientific">Methanoculleus submarinus</name>
    <dbReference type="NCBI Taxonomy" id="204050"/>
    <lineage>
        <taxon>Archaea</taxon>
        <taxon>Methanobacteriati</taxon>
        <taxon>Methanobacteriota</taxon>
        <taxon>Stenosarchaea group</taxon>
        <taxon>Methanomicrobia</taxon>
        <taxon>Methanomicrobiales</taxon>
        <taxon>Methanomicrobiaceae</taxon>
        <taxon>Methanoculleus</taxon>
    </lineage>
</organism>
<dbReference type="EMBL" id="CP109831">
    <property type="protein sequence ID" value="UYU18062.1"/>
    <property type="molecule type" value="Genomic_DNA"/>
</dbReference>
<dbReference type="Gene3D" id="3.40.50.2000">
    <property type="entry name" value="Glycogen Phosphorylase B"/>
    <property type="match status" value="2"/>
</dbReference>
<proteinExistence type="predicted"/>
<dbReference type="Pfam" id="PF13439">
    <property type="entry name" value="Glyco_transf_4"/>
    <property type="match status" value="1"/>
</dbReference>
<dbReference type="Proteomes" id="UP001156196">
    <property type="component" value="Chromosome"/>
</dbReference>
<dbReference type="PANTHER" id="PTHR45947:SF3">
    <property type="entry name" value="SULFOQUINOVOSYL TRANSFERASE SQD2"/>
    <property type="match status" value="1"/>
</dbReference>
<evidence type="ECO:0000313" key="3">
    <source>
        <dbReference type="EMBL" id="UYU18062.1"/>
    </source>
</evidence>
<gene>
    <name evidence="3" type="ORF">OH143_10180</name>
</gene>
<reference evidence="3" key="1">
    <citation type="submission" date="2022-10" db="EMBL/GenBank/DDBJ databases">
        <title>Complete genome of Methanoculleus submarinus DSM 15122.</title>
        <authorList>
            <person name="Chen S.-C."/>
            <person name="Lai S.-J."/>
            <person name="You Y.-T."/>
        </authorList>
    </citation>
    <scope>NUCLEOTIDE SEQUENCE</scope>
    <source>
        <strain evidence="3">DSM 15122</strain>
    </source>
</reference>
<evidence type="ECO:0000259" key="2">
    <source>
        <dbReference type="Pfam" id="PF13439"/>
    </source>
</evidence>
<dbReference type="AlphaFoldDB" id="A0AAX3E781"/>
<protein>
    <submittedName>
        <fullName evidence="3">Glycosyltransferase family 4 protein</fullName>
    </submittedName>
</protein>
<sequence>MRIGYFTSSFPHRDPGTDRVLIPHAYGGVENGTYQLAKQMAKKGHDVFVFTTSDNGGDSYEEYGNIHIHRYSKNFSIGRAPISFGSLYKPIISGIKLDIVHARMGNLPVPLTGYWYSRRHSVPYIVSYHGDWDATFGSPGRRVGVFLFNNLLCDYILSNADKIIALSKEHAHESKILGKYLDNIVVIPNGLNPEEFEIPYTKEQCRENLGLPGKAKIILFLGSLTPIKAPDILVKSMKIVLDSIPDAYLVIAGDGPMEQELIELTERLGIGASVRFTGFVSDEKSQYYKAADIFVLPSRHEAFGNVLLEASASGLPIVVSDIRSVRAIVDEECNGLFAQIDDEVDFAQKIVYLLRNEVVRREKGANAREKCEPFTWDAIATKTERLYLGVLNE</sequence>
<dbReference type="SUPFAM" id="SSF53756">
    <property type="entry name" value="UDP-Glycosyltransferase/glycogen phosphorylase"/>
    <property type="match status" value="1"/>
</dbReference>
<evidence type="ECO:0000313" key="4">
    <source>
        <dbReference type="Proteomes" id="UP001156196"/>
    </source>
</evidence>
<evidence type="ECO:0000259" key="1">
    <source>
        <dbReference type="Pfam" id="PF00534"/>
    </source>
</evidence>
<dbReference type="InterPro" id="IPR028098">
    <property type="entry name" value="Glyco_trans_4-like_N"/>
</dbReference>
<dbReference type="InterPro" id="IPR050194">
    <property type="entry name" value="Glycosyltransferase_grp1"/>
</dbReference>
<name>A0AAX3E781_9EURY</name>
<dbReference type="GeneID" id="4846984"/>
<dbReference type="InterPro" id="IPR001296">
    <property type="entry name" value="Glyco_trans_1"/>
</dbReference>